<feature type="region of interest" description="Disordered" evidence="1">
    <location>
        <begin position="291"/>
        <end position="311"/>
    </location>
</feature>
<dbReference type="OrthoDB" id="2646043at2759"/>
<evidence type="ECO:0000313" key="2">
    <source>
        <dbReference type="EMBL" id="KIJ15549.1"/>
    </source>
</evidence>
<reference evidence="2 3" key="1">
    <citation type="submission" date="2014-06" db="EMBL/GenBank/DDBJ databases">
        <authorList>
            <consortium name="DOE Joint Genome Institute"/>
            <person name="Kuo A."/>
            <person name="Kohler A."/>
            <person name="Nagy L.G."/>
            <person name="Floudas D."/>
            <person name="Copeland A."/>
            <person name="Barry K.W."/>
            <person name="Cichocki N."/>
            <person name="Veneault-Fourrey C."/>
            <person name="LaButti K."/>
            <person name="Lindquist E.A."/>
            <person name="Lipzen A."/>
            <person name="Lundell T."/>
            <person name="Morin E."/>
            <person name="Murat C."/>
            <person name="Sun H."/>
            <person name="Tunlid A."/>
            <person name="Henrissat B."/>
            <person name="Grigoriev I.V."/>
            <person name="Hibbett D.S."/>
            <person name="Martin F."/>
            <person name="Nordberg H.P."/>
            <person name="Cantor M.N."/>
            <person name="Hua S.X."/>
        </authorList>
    </citation>
    <scope>NUCLEOTIDE SEQUENCE [LARGE SCALE GENOMIC DNA]</scope>
    <source>
        <strain evidence="2 3">ATCC 200175</strain>
    </source>
</reference>
<keyword evidence="3" id="KW-1185">Reference proteome</keyword>
<feature type="region of interest" description="Disordered" evidence="1">
    <location>
        <begin position="182"/>
        <end position="231"/>
    </location>
</feature>
<evidence type="ECO:0008006" key="4">
    <source>
        <dbReference type="Google" id="ProtNLM"/>
    </source>
</evidence>
<dbReference type="HOGENOM" id="CLU_729768_0_0_1"/>
<feature type="compositionally biased region" description="Polar residues" evidence="1">
    <location>
        <begin position="197"/>
        <end position="206"/>
    </location>
</feature>
<gene>
    <name evidence="2" type="ORF">PAXINDRAFT_99424</name>
</gene>
<protein>
    <recommendedName>
        <fullName evidence="4">Homeobox domain-containing protein</fullName>
    </recommendedName>
</protein>
<dbReference type="EMBL" id="KN819336">
    <property type="protein sequence ID" value="KIJ15549.1"/>
    <property type="molecule type" value="Genomic_DNA"/>
</dbReference>
<sequence>MTPGPSTTTEGESSRAGSHQPHPTNKPAPAKLTREGSAFLTNYARAISSYPSRSEKFDILESVQAIPGNESFTFEKLTSWFSRHRNPAHAPHLRTGGLGMGAASPVVADEGGERAPRGRMFVDDDSILFPKLTSMHLQQLRVLHKKRPEPAEGIITFWANRLNADRAEVAAWIQYQQEKAKAKEEASESPDLGSRHFGSTSASVSPILSKLARPHLPTPAKSASPETRMPSLPPIAVKMEESGSQTSSSFGPPTLLLQRPSSSLHFPRYEGSVLAGLPPLKRGLRIMEHPPQPEQRAESQSLQRPPARPSPNALLVASIRNSSRSGKEVGEKAPATADDFASRFEPIEKQISGFIKKLEGGQLASLGWDPSLNEDFDMI</sequence>
<evidence type="ECO:0000256" key="1">
    <source>
        <dbReference type="SAM" id="MobiDB-lite"/>
    </source>
</evidence>
<reference evidence="3" key="2">
    <citation type="submission" date="2015-01" db="EMBL/GenBank/DDBJ databases">
        <title>Evolutionary Origins and Diversification of the Mycorrhizal Mutualists.</title>
        <authorList>
            <consortium name="DOE Joint Genome Institute"/>
            <consortium name="Mycorrhizal Genomics Consortium"/>
            <person name="Kohler A."/>
            <person name="Kuo A."/>
            <person name="Nagy L.G."/>
            <person name="Floudas D."/>
            <person name="Copeland A."/>
            <person name="Barry K.W."/>
            <person name="Cichocki N."/>
            <person name="Veneault-Fourrey C."/>
            <person name="LaButti K."/>
            <person name="Lindquist E.A."/>
            <person name="Lipzen A."/>
            <person name="Lundell T."/>
            <person name="Morin E."/>
            <person name="Murat C."/>
            <person name="Riley R."/>
            <person name="Ohm R."/>
            <person name="Sun H."/>
            <person name="Tunlid A."/>
            <person name="Henrissat B."/>
            <person name="Grigoriev I.V."/>
            <person name="Hibbett D.S."/>
            <person name="Martin F."/>
        </authorList>
    </citation>
    <scope>NUCLEOTIDE SEQUENCE [LARGE SCALE GENOMIC DNA]</scope>
    <source>
        <strain evidence="3">ATCC 200175</strain>
    </source>
</reference>
<proteinExistence type="predicted"/>
<name>A0A0C9SZH4_PAXIN</name>
<accession>A0A0C9SZH4</accession>
<evidence type="ECO:0000313" key="3">
    <source>
        <dbReference type="Proteomes" id="UP000053647"/>
    </source>
</evidence>
<organism evidence="2 3">
    <name type="scientific">Paxillus involutus ATCC 200175</name>
    <dbReference type="NCBI Taxonomy" id="664439"/>
    <lineage>
        <taxon>Eukaryota</taxon>
        <taxon>Fungi</taxon>
        <taxon>Dikarya</taxon>
        <taxon>Basidiomycota</taxon>
        <taxon>Agaricomycotina</taxon>
        <taxon>Agaricomycetes</taxon>
        <taxon>Agaricomycetidae</taxon>
        <taxon>Boletales</taxon>
        <taxon>Paxilineae</taxon>
        <taxon>Paxillaceae</taxon>
        <taxon>Paxillus</taxon>
    </lineage>
</organism>
<dbReference type="AlphaFoldDB" id="A0A0C9SZH4"/>
<dbReference type="Proteomes" id="UP000053647">
    <property type="component" value="Unassembled WGS sequence"/>
</dbReference>
<feature type="region of interest" description="Disordered" evidence="1">
    <location>
        <begin position="1"/>
        <end position="34"/>
    </location>
</feature>
<feature type="compositionally biased region" description="Polar residues" evidence="1">
    <location>
        <begin position="1"/>
        <end position="23"/>
    </location>
</feature>